<feature type="compositionally biased region" description="Basic and acidic residues" evidence="1">
    <location>
        <begin position="360"/>
        <end position="373"/>
    </location>
</feature>
<reference evidence="2" key="2">
    <citation type="submission" date="2023-05" db="EMBL/GenBank/DDBJ databases">
        <authorList>
            <consortium name="Lawrence Berkeley National Laboratory"/>
            <person name="Steindorff A."/>
            <person name="Hensen N."/>
            <person name="Bonometti L."/>
            <person name="Westerberg I."/>
            <person name="Brannstrom I.O."/>
            <person name="Guillou S."/>
            <person name="Cros-Aarteil S."/>
            <person name="Calhoun S."/>
            <person name="Haridas S."/>
            <person name="Kuo A."/>
            <person name="Mondo S."/>
            <person name="Pangilinan J."/>
            <person name="Riley R."/>
            <person name="Labutti K."/>
            <person name="Andreopoulos B."/>
            <person name="Lipzen A."/>
            <person name="Chen C."/>
            <person name="Yanf M."/>
            <person name="Daum C."/>
            <person name="Ng V."/>
            <person name="Clum A."/>
            <person name="Ohm R."/>
            <person name="Martin F."/>
            <person name="Silar P."/>
            <person name="Natvig D."/>
            <person name="Lalanne C."/>
            <person name="Gautier V."/>
            <person name="Ament-Velasquez S.L."/>
            <person name="Kruys A."/>
            <person name="Hutchinson M.I."/>
            <person name="Powell A.J."/>
            <person name="Barry K."/>
            <person name="Miller A.N."/>
            <person name="Grigoriev I.V."/>
            <person name="Debuchy R."/>
            <person name="Gladieux P."/>
            <person name="Thoren M.H."/>
            <person name="Johannesson H."/>
        </authorList>
    </citation>
    <scope>NUCLEOTIDE SEQUENCE</scope>
    <source>
        <strain evidence="2">PSN243</strain>
    </source>
</reference>
<proteinExistence type="predicted"/>
<reference evidence="2" key="1">
    <citation type="journal article" date="2023" name="Mol. Phylogenet. Evol.">
        <title>Genome-scale phylogeny and comparative genomics of the fungal order Sordariales.</title>
        <authorList>
            <person name="Hensen N."/>
            <person name="Bonometti L."/>
            <person name="Westerberg I."/>
            <person name="Brannstrom I.O."/>
            <person name="Guillou S."/>
            <person name="Cros-Aarteil S."/>
            <person name="Calhoun S."/>
            <person name="Haridas S."/>
            <person name="Kuo A."/>
            <person name="Mondo S."/>
            <person name="Pangilinan J."/>
            <person name="Riley R."/>
            <person name="LaButti K."/>
            <person name="Andreopoulos B."/>
            <person name="Lipzen A."/>
            <person name="Chen C."/>
            <person name="Yan M."/>
            <person name="Daum C."/>
            <person name="Ng V."/>
            <person name="Clum A."/>
            <person name="Steindorff A."/>
            <person name="Ohm R.A."/>
            <person name="Martin F."/>
            <person name="Silar P."/>
            <person name="Natvig D.O."/>
            <person name="Lalanne C."/>
            <person name="Gautier V."/>
            <person name="Ament-Velasquez S.L."/>
            <person name="Kruys A."/>
            <person name="Hutchinson M.I."/>
            <person name="Powell A.J."/>
            <person name="Barry K."/>
            <person name="Miller A.N."/>
            <person name="Grigoriev I.V."/>
            <person name="Debuchy R."/>
            <person name="Gladieux P."/>
            <person name="Hiltunen Thoren M."/>
            <person name="Johannesson H."/>
        </authorList>
    </citation>
    <scope>NUCLEOTIDE SEQUENCE</scope>
    <source>
        <strain evidence="2">PSN243</strain>
    </source>
</reference>
<dbReference type="AlphaFoldDB" id="A0AAV9G4A0"/>
<dbReference type="Proteomes" id="UP001321760">
    <property type="component" value="Unassembled WGS sequence"/>
</dbReference>
<gene>
    <name evidence="2" type="ORF">QBC34DRAFT_29438</name>
</gene>
<accession>A0AAV9G4A0</accession>
<keyword evidence="3" id="KW-1185">Reference proteome</keyword>
<evidence type="ECO:0000313" key="3">
    <source>
        <dbReference type="Proteomes" id="UP001321760"/>
    </source>
</evidence>
<name>A0AAV9G4A0_9PEZI</name>
<protein>
    <recommendedName>
        <fullName evidence="4">F-box domain-containing protein</fullName>
    </recommendedName>
</protein>
<evidence type="ECO:0000313" key="2">
    <source>
        <dbReference type="EMBL" id="KAK4442273.1"/>
    </source>
</evidence>
<organism evidence="2 3">
    <name type="scientific">Podospora aff. communis PSN243</name>
    <dbReference type="NCBI Taxonomy" id="3040156"/>
    <lineage>
        <taxon>Eukaryota</taxon>
        <taxon>Fungi</taxon>
        <taxon>Dikarya</taxon>
        <taxon>Ascomycota</taxon>
        <taxon>Pezizomycotina</taxon>
        <taxon>Sordariomycetes</taxon>
        <taxon>Sordariomycetidae</taxon>
        <taxon>Sordariales</taxon>
        <taxon>Podosporaceae</taxon>
        <taxon>Podospora</taxon>
    </lineage>
</organism>
<dbReference type="EMBL" id="MU866022">
    <property type="protein sequence ID" value="KAK4442273.1"/>
    <property type="molecule type" value="Genomic_DNA"/>
</dbReference>
<comment type="caution">
    <text evidence="2">The sequence shown here is derived from an EMBL/GenBank/DDBJ whole genome shotgun (WGS) entry which is preliminary data.</text>
</comment>
<evidence type="ECO:0000256" key="1">
    <source>
        <dbReference type="SAM" id="MobiDB-lite"/>
    </source>
</evidence>
<feature type="region of interest" description="Disordered" evidence="1">
    <location>
        <begin position="348"/>
        <end position="389"/>
    </location>
</feature>
<sequence length="513" mass="57899">MENLAPELLALIVSELEPPLAPLAALSRQWQHAIEPLTFASLTLRPESEPDPKTNLTDLGQFSAAFSDPGRCRHLKHLEFRVAVPSPTEKRLRKLQGRRESALNDAVYTRKVVDFFSILARLFQTAPPTLSLVIKVYSLVDYQQPPPDYQPQHWHLGEPMWSIRNHFKYINFDAGLENGLARVPAVSRFQHGDEGFRNLNPAVISAYAAALPNVETMDWFFIPPPRRLWELRKSIRSSLADALLASGSFLSQLTAFTISWQDSDPSNQLFDPGSYIDPSASSPKDPLSIAMRRISQLPSLLHLKLLDCHTVSEELFGTTAENRSDIGTWPSLRTFEVNMALTTPDGRWYITGRPEDGEEYSDRSDTSGEEHSTFDSADSDTSDWAPERAWDRENGMLGGRVFRYTPDNTTLVPLLASMARAVTHMPSLRELELRSSPHVDHMSFHYYAPRIGPVMTKGYGPNQVEEAFHLARAHQPRWVIDLLGFNRAWKPPRHLQAAFDEVSGEGCVLIKQH</sequence>
<evidence type="ECO:0008006" key="4">
    <source>
        <dbReference type="Google" id="ProtNLM"/>
    </source>
</evidence>